<dbReference type="InterPro" id="IPR036465">
    <property type="entry name" value="vWFA_dom_sf"/>
</dbReference>
<dbReference type="OrthoDB" id="6132182at2759"/>
<evidence type="ECO:0000256" key="1">
    <source>
        <dbReference type="SAM" id="MobiDB-lite"/>
    </source>
</evidence>
<dbReference type="InterPro" id="IPR050525">
    <property type="entry name" value="ECM_Assembly_Org"/>
</dbReference>
<accession>A0A8S1EF83</accession>
<feature type="chain" id="PRO_5035857684" description="VWFA domain-containing protein" evidence="2">
    <location>
        <begin position="16"/>
        <end position="557"/>
    </location>
</feature>
<dbReference type="Gene3D" id="3.40.50.410">
    <property type="entry name" value="von Willebrand factor, type A domain"/>
    <property type="match status" value="2"/>
</dbReference>
<feature type="domain" description="VWFA" evidence="3">
    <location>
        <begin position="127"/>
        <end position="301"/>
    </location>
</feature>
<dbReference type="AlphaFoldDB" id="A0A8S1EF83"/>
<comment type="caution">
    <text evidence="4">The sequence shown here is derived from an EMBL/GenBank/DDBJ whole genome shotgun (WGS) entry which is preliminary data.</text>
</comment>
<feature type="region of interest" description="Disordered" evidence="1">
    <location>
        <begin position="60"/>
        <end position="99"/>
    </location>
</feature>
<keyword evidence="2" id="KW-0732">Signal</keyword>
<sequence>MKFFHILLAINVANSQYVSEPLLYSAPGVKPDSSSYNNPEHSIRPTPIATWVQRLNEGEDAENNLDGSGSGLPETIEVEGSAAGEGSATRPKGIDNHASGEGADDFDLLMSKMDKNMFDSGIACPSDVMFVVDATSSVKDIFNQSIIYLRKVVEGLDVSDLIDHVGVIVYSSGKKQKLKIRLGQYNKRSDLDKAITDLPFFSGITATGEALKFAADHSEDRRNNVTLNYVVLTDGYSYDLIEQGARKLRSIPNSEVFAVAVGDSFVKNELEMITSNPDNVLYGPTSYGTLVRKIKRCQAKLDFQRDEEVETITVRYIPTATDSQGRHLIPSPRYTKNGVIHFNDKVILTKEQIAEIEKQISLNNLSAIPTTEEPLLTKDCEYDLGIIFDASGSLMQNFQKQLKLADKLIEQLPISENDTHVGIIQYAGRTKIRVLSSFDVFSPKASIKKTIMSAKFFSGTTFTNQALNRMANLYKNSKRKNAHKQMVIFTDGYSAEDTSQGIELLKSLGVTIYTVGITDGTNINTLELEEMATSPNYYFEVNQFDDLLQHFPSTQYC</sequence>
<evidence type="ECO:0000313" key="5">
    <source>
        <dbReference type="Proteomes" id="UP000494206"/>
    </source>
</evidence>
<dbReference type="PANTHER" id="PTHR24020:SF84">
    <property type="entry name" value="VWFA DOMAIN-CONTAINING PROTEIN"/>
    <property type="match status" value="1"/>
</dbReference>
<dbReference type="SUPFAM" id="SSF53300">
    <property type="entry name" value="vWA-like"/>
    <property type="match status" value="2"/>
</dbReference>
<keyword evidence="5" id="KW-1185">Reference proteome</keyword>
<evidence type="ECO:0000259" key="3">
    <source>
        <dbReference type="PROSITE" id="PS50234"/>
    </source>
</evidence>
<reference evidence="4 5" key="1">
    <citation type="submission" date="2020-04" db="EMBL/GenBank/DDBJ databases">
        <authorList>
            <person name="Laetsch R D."/>
            <person name="Stevens L."/>
            <person name="Kumar S."/>
            <person name="Blaxter L. M."/>
        </authorList>
    </citation>
    <scope>NUCLEOTIDE SEQUENCE [LARGE SCALE GENOMIC DNA]</scope>
</reference>
<dbReference type="PROSITE" id="PS50234">
    <property type="entry name" value="VWFA"/>
    <property type="match status" value="2"/>
</dbReference>
<evidence type="ECO:0000256" key="2">
    <source>
        <dbReference type="SAM" id="SignalP"/>
    </source>
</evidence>
<feature type="signal peptide" evidence="2">
    <location>
        <begin position="1"/>
        <end position="15"/>
    </location>
</feature>
<evidence type="ECO:0000313" key="4">
    <source>
        <dbReference type="EMBL" id="CAB3400883.1"/>
    </source>
</evidence>
<proteinExistence type="predicted"/>
<dbReference type="Pfam" id="PF00092">
    <property type="entry name" value="VWA"/>
    <property type="match status" value="2"/>
</dbReference>
<dbReference type="PANTHER" id="PTHR24020">
    <property type="entry name" value="COLLAGEN ALPHA"/>
    <property type="match status" value="1"/>
</dbReference>
<protein>
    <recommendedName>
        <fullName evidence="3">VWFA domain-containing protein</fullName>
    </recommendedName>
</protein>
<dbReference type="EMBL" id="CADEPM010000002">
    <property type="protein sequence ID" value="CAB3400883.1"/>
    <property type="molecule type" value="Genomic_DNA"/>
</dbReference>
<name>A0A8S1EF83_9PELO</name>
<feature type="domain" description="VWFA" evidence="3">
    <location>
        <begin position="383"/>
        <end position="555"/>
    </location>
</feature>
<dbReference type="Proteomes" id="UP000494206">
    <property type="component" value="Unassembled WGS sequence"/>
</dbReference>
<gene>
    <name evidence="4" type="ORF">CBOVIS_LOCUS3719</name>
</gene>
<organism evidence="4 5">
    <name type="scientific">Caenorhabditis bovis</name>
    <dbReference type="NCBI Taxonomy" id="2654633"/>
    <lineage>
        <taxon>Eukaryota</taxon>
        <taxon>Metazoa</taxon>
        <taxon>Ecdysozoa</taxon>
        <taxon>Nematoda</taxon>
        <taxon>Chromadorea</taxon>
        <taxon>Rhabditida</taxon>
        <taxon>Rhabditina</taxon>
        <taxon>Rhabditomorpha</taxon>
        <taxon>Rhabditoidea</taxon>
        <taxon>Rhabditidae</taxon>
        <taxon>Peloderinae</taxon>
        <taxon>Caenorhabditis</taxon>
    </lineage>
</organism>
<dbReference type="SMART" id="SM00327">
    <property type="entry name" value="VWA"/>
    <property type="match status" value="2"/>
</dbReference>
<dbReference type="InterPro" id="IPR002035">
    <property type="entry name" value="VWF_A"/>
</dbReference>